<dbReference type="Gene3D" id="1.25.10.10">
    <property type="entry name" value="Leucine-rich Repeat Variant"/>
    <property type="match status" value="1"/>
</dbReference>
<keyword evidence="2" id="KW-1185">Reference proteome</keyword>
<name>A0AA90SGV5_9ACTN</name>
<evidence type="ECO:0000313" key="1">
    <source>
        <dbReference type="EMBL" id="MDP0398124.1"/>
    </source>
</evidence>
<accession>A0AA90SGV5</accession>
<reference evidence="1" key="1">
    <citation type="submission" date="2023-08" db="EMBL/GenBank/DDBJ databases">
        <title>The draft genome of Tsukamurella strandjordii strain 050030.</title>
        <authorList>
            <person name="Zhao F."/>
            <person name="Feng Y."/>
            <person name="Zong Z."/>
        </authorList>
    </citation>
    <scope>NUCLEOTIDE SEQUENCE</scope>
    <source>
        <strain evidence="1">050030</strain>
    </source>
</reference>
<dbReference type="RefSeq" id="WP_305111088.1">
    <property type="nucleotide sequence ID" value="NZ_JAUTIX010000003.1"/>
</dbReference>
<dbReference type="EMBL" id="JAUTIX010000003">
    <property type="protein sequence ID" value="MDP0398124.1"/>
    <property type="molecule type" value="Genomic_DNA"/>
</dbReference>
<dbReference type="SUPFAM" id="SSF48371">
    <property type="entry name" value="ARM repeat"/>
    <property type="match status" value="1"/>
</dbReference>
<gene>
    <name evidence="1" type="ORF">Q7X28_09310</name>
</gene>
<proteinExistence type="predicted"/>
<comment type="caution">
    <text evidence="1">The sequence shown here is derived from an EMBL/GenBank/DDBJ whole genome shotgun (WGS) entry which is preliminary data.</text>
</comment>
<dbReference type="InterPro" id="IPR011989">
    <property type="entry name" value="ARM-like"/>
</dbReference>
<dbReference type="AlphaFoldDB" id="A0AA90SGV5"/>
<dbReference type="Pfam" id="PF13646">
    <property type="entry name" value="HEAT_2"/>
    <property type="match status" value="1"/>
</dbReference>
<dbReference type="Proteomes" id="UP001178281">
    <property type="component" value="Unassembled WGS sequence"/>
</dbReference>
<evidence type="ECO:0000313" key="2">
    <source>
        <dbReference type="Proteomes" id="UP001178281"/>
    </source>
</evidence>
<dbReference type="InterPro" id="IPR016024">
    <property type="entry name" value="ARM-type_fold"/>
</dbReference>
<organism evidence="1 2">
    <name type="scientific">Tsukamurella strandjordii</name>
    <dbReference type="NCBI Taxonomy" id="147577"/>
    <lineage>
        <taxon>Bacteria</taxon>
        <taxon>Bacillati</taxon>
        <taxon>Actinomycetota</taxon>
        <taxon>Actinomycetes</taxon>
        <taxon>Mycobacteriales</taxon>
        <taxon>Tsukamurellaceae</taxon>
        <taxon>Tsukamurella</taxon>
    </lineage>
</organism>
<protein>
    <submittedName>
        <fullName evidence="1">HEAT repeat domain-containing protein</fullName>
    </submittedName>
</protein>
<sequence length="236" mass="26662">MTEDDLFRYVRMPKGDDWKKIFDQYPQTYVQGKGGFDRRLVDDLDAVGVRITRLSDISGLPTVPPAVDVAADWLTHLDERIPGDETRHREGIRYGLINLLNDPAAKGNRVAIEALTRQINRADPALPEYAQIWAVMSLARIATESDYQRMMDLFHRPDIVDGGRAAIVAYFGRFRRPESREAALASIDRPVVRAEAIRTLGKIGNPDDIAVIAPYEDDDDPHVRRAARTALKRLRS</sequence>